<evidence type="ECO:0000313" key="4">
    <source>
        <dbReference type="Proteomes" id="UP000053424"/>
    </source>
</evidence>
<keyword evidence="4" id="KW-1185">Reference proteome</keyword>
<dbReference type="SUPFAM" id="SSF82199">
    <property type="entry name" value="SET domain"/>
    <property type="match status" value="1"/>
</dbReference>
<dbReference type="HOGENOM" id="CLU_028281_2_0_1"/>
<dbReference type="Proteomes" id="UP000053424">
    <property type="component" value="Unassembled WGS sequence"/>
</dbReference>
<evidence type="ECO:0000313" key="3">
    <source>
        <dbReference type="EMBL" id="KIM46892.1"/>
    </source>
</evidence>
<dbReference type="PANTHER" id="PTHR47332:SF4">
    <property type="entry name" value="SET DOMAIN-CONTAINING PROTEIN 5"/>
    <property type="match status" value="1"/>
</dbReference>
<organism evidence="3 4">
    <name type="scientific">Hebeloma cylindrosporum</name>
    <dbReference type="NCBI Taxonomy" id="76867"/>
    <lineage>
        <taxon>Eukaryota</taxon>
        <taxon>Fungi</taxon>
        <taxon>Dikarya</taxon>
        <taxon>Basidiomycota</taxon>
        <taxon>Agaricomycotina</taxon>
        <taxon>Agaricomycetes</taxon>
        <taxon>Agaricomycetidae</taxon>
        <taxon>Agaricales</taxon>
        <taxon>Agaricineae</taxon>
        <taxon>Hymenogastraceae</taxon>
        <taxon>Hebeloma</taxon>
    </lineage>
</organism>
<dbReference type="EMBL" id="KN831770">
    <property type="protein sequence ID" value="KIM46892.1"/>
    <property type="molecule type" value="Genomic_DNA"/>
</dbReference>
<dbReference type="InterPro" id="IPR053185">
    <property type="entry name" value="SET_domain_protein"/>
</dbReference>
<dbReference type="InterPro" id="IPR001214">
    <property type="entry name" value="SET_dom"/>
</dbReference>
<sequence length="372" mass="41620">MKRGFLNGSKAKRQLEAKVSNQSPNASRAAGPNIEYPARENAPRPQINEAETLKNNVPAPTAIPINLTKPGMQLAPVPKTAQKNYIIKNTADMGKGIFATRDIKAYELVFAERPILITHNGIPPPIYLGGNKGLQGLCRRRPRGRWTFLAQLRGALDRMKEEDKQAFMDLAQVPSFGEHWGPLGRRIQTNSFGIMGLDPKIYSGIGKVASFMNHSCCPNVIQNFDLPTLSITFAAVRDIKKGEQIVYSYTDIYQPAAARQQDVAKYSFRCKCKACIGYTSDIDKFRATYREALSNLFAYQNRFLRNPLVTEQALNPVYQFKSSSIKAGIETSDADKIILETLEMVNERKGDGKEVLRLGEEKKCLLKLFPEN</sequence>
<gene>
    <name evidence="3" type="ORF">M413DRAFT_422389</name>
</gene>
<dbReference type="AlphaFoldDB" id="A0A0C2Z139"/>
<accession>A0A0C2Z139</accession>
<dbReference type="STRING" id="686832.A0A0C2Z139"/>
<evidence type="ECO:0000256" key="1">
    <source>
        <dbReference type="SAM" id="MobiDB-lite"/>
    </source>
</evidence>
<dbReference type="OrthoDB" id="265717at2759"/>
<reference evidence="3 4" key="1">
    <citation type="submission" date="2014-04" db="EMBL/GenBank/DDBJ databases">
        <authorList>
            <consortium name="DOE Joint Genome Institute"/>
            <person name="Kuo A."/>
            <person name="Gay G."/>
            <person name="Dore J."/>
            <person name="Kohler A."/>
            <person name="Nagy L.G."/>
            <person name="Floudas D."/>
            <person name="Copeland A."/>
            <person name="Barry K.W."/>
            <person name="Cichocki N."/>
            <person name="Veneault-Fourrey C."/>
            <person name="LaButti K."/>
            <person name="Lindquist E.A."/>
            <person name="Lipzen A."/>
            <person name="Lundell T."/>
            <person name="Morin E."/>
            <person name="Murat C."/>
            <person name="Sun H."/>
            <person name="Tunlid A."/>
            <person name="Henrissat B."/>
            <person name="Grigoriev I.V."/>
            <person name="Hibbett D.S."/>
            <person name="Martin F."/>
            <person name="Nordberg H.P."/>
            <person name="Cantor M.N."/>
            <person name="Hua S.X."/>
        </authorList>
    </citation>
    <scope>NUCLEOTIDE SEQUENCE [LARGE SCALE GENOMIC DNA]</scope>
    <source>
        <strain evidence="4">h7</strain>
    </source>
</reference>
<protein>
    <recommendedName>
        <fullName evidence="2">SET domain-containing protein</fullName>
    </recommendedName>
</protein>
<dbReference type="PROSITE" id="PS50280">
    <property type="entry name" value="SET"/>
    <property type="match status" value="1"/>
</dbReference>
<proteinExistence type="predicted"/>
<dbReference type="InterPro" id="IPR046341">
    <property type="entry name" value="SET_dom_sf"/>
</dbReference>
<dbReference type="SMART" id="SM00317">
    <property type="entry name" value="SET"/>
    <property type="match status" value="1"/>
</dbReference>
<evidence type="ECO:0000259" key="2">
    <source>
        <dbReference type="PROSITE" id="PS50280"/>
    </source>
</evidence>
<dbReference type="PANTHER" id="PTHR47332">
    <property type="entry name" value="SET DOMAIN-CONTAINING PROTEIN 5"/>
    <property type="match status" value="1"/>
</dbReference>
<feature type="domain" description="SET" evidence="2">
    <location>
        <begin position="70"/>
        <end position="250"/>
    </location>
</feature>
<dbReference type="Gene3D" id="2.170.270.10">
    <property type="entry name" value="SET domain"/>
    <property type="match status" value="1"/>
</dbReference>
<reference evidence="4" key="2">
    <citation type="submission" date="2015-01" db="EMBL/GenBank/DDBJ databases">
        <title>Evolutionary Origins and Diversification of the Mycorrhizal Mutualists.</title>
        <authorList>
            <consortium name="DOE Joint Genome Institute"/>
            <consortium name="Mycorrhizal Genomics Consortium"/>
            <person name="Kohler A."/>
            <person name="Kuo A."/>
            <person name="Nagy L.G."/>
            <person name="Floudas D."/>
            <person name="Copeland A."/>
            <person name="Barry K.W."/>
            <person name="Cichocki N."/>
            <person name="Veneault-Fourrey C."/>
            <person name="LaButti K."/>
            <person name="Lindquist E.A."/>
            <person name="Lipzen A."/>
            <person name="Lundell T."/>
            <person name="Morin E."/>
            <person name="Murat C."/>
            <person name="Riley R."/>
            <person name="Ohm R."/>
            <person name="Sun H."/>
            <person name="Tunlid A."/>
            <person name="Henrissat B."/>
            <person name="Grigoriev I.V."/>
            <person name="Hibbett D.S."/>
            <person name="Martin F."/>
        </authorList>
    </citation>
    <scope>NUCLEOTIDE SEQUENCE [LARGE SCALE GENOMIC DNA]</scope>
    <source>
        <strain evidence="4">h7</strain>
    </source>
</reference>
<name>A0A0C2Z139_HEBCY</name>
<dbReference type="CDD" id="cd20071">
    <property type="entry name" value="SET_SMYD"/>
    <property type="match status" value="1"/>
</dbReference>
<dbReference type="Pfam" id="PF00856">
    <property type="entry name" value="SET"/>
    <property type="match status" value="1"/>
</dbReference>
<feature type="region of interest" description="Disordered" evidence="1">
    <location>
        <begin position="1"/>
        <end position="40"/>
    </location>
</feature>